<feature type="binding site" evidence="7">
    <location>
        <position position="58"/>
    </location>
    <ligand>
        <name>Cu cation</name>
        <dbReference type="ChEBI" id="CHEBI:23378"/>
    </ligand>
</feature>
<dbReference type="PRINTS" id="PR00155">
    <property type="entry name" value="AMICYANIN"/>
</dbReference>
<dbReference type="InterPro" id="IPR001119">
    <property type="entry name" value="SLH_dom"/>
</dbReference>
<dbReference type="Pfam" id="PF00395">
    <property type="entry name" value="SLH"/>
    <property type="match status" value="3"/>
</dbReference>
<evidence type="ECO:0000256" key="8">
    <source>
        <dbReference type="SAM" id="SignalP"/>
    </source>
</evidence>
<dbReference type="InterPro" id="IPR044060">
    <property type="entry name" value="Bacterial_rp_domain"/>
</dbReference>
<dbReference type="GO" id="GO:0009055">
    <property type="term" value="F:electron transfer activity"/>
    <property type="evidence" value="ECO:0007669"/>
    <property type="project" value="InterPro"/>
</dbReference>
<gene>
    <name evidence="10" type="ORF">K8I29_04075</name>
</gene>
<keyword evidence="5" id="KW-0249">Electron transport</keyword>
<evidence type="ECO:0000313" key="10">
    <source>
        <dbReference type="EMBL" id="MBZ0155377.1"/>
    </source>
</evidence>
<evidence type="ECO:0000256" key="4">
    <source>
        <dbReference type="ARBA" id="ARBA00022764"/>
    </source>
</evidence>
<accession>A0A953J8S6</accession>
<evidence type="ECO:0000256" key="5">
    <source>
        <dbReference type="ARBA" id="ARBA00022982"/>
    </source>
</evidence>
<dbReference type="Proteomes" id="UP000705867">
    <property type="component" value="Unassembled WGS sequence"/>
</dbReference>
<dbReference type="PANTHER" id="PTHR36507">
    <property type="entry name" value="BLL1555 PROTEIN"/>
    <property type="match status" value="1"/>
</dbReference>
<dbReference type="InterPro" id="IPR000923">
    <property type="entry name" value="BlueCu_1"/>
</dbReference>
<keyword evidence="2" id="KW-0813">Transport</keyword>
<evidence type="ECO:0000259" key="9">
    <source>
        <dbReference type="PROSITE" id="PS51272"/>
    </source>
</evidence>
<dbReference type="AlphaFoldDB" id="A0A953J8S6"/>
<keyword evidence="6 7" id="KW-0186">Copper</keyword>
<comment type="subcellular location">
    <subcellularLocation>
        <location evidence="1">Periplasm</location>
    </subcellularLocation>
</comment>
<comment type="caution">
    <text evidence="10">The sequence shown here is derived from an EMBL/GenBank/DDBJ whole genome shotgun (WGS) entry which is preliminary data.</text>
</comment>
<organism evidence="10 11">
    <name type="scientific">Candidatus Nitrobium versatile</name>
    <dbReference type="NCBI Taxonomy" id="2884831"/>
    <lineage>
        <taxon>Bacteria</taxon>
        <taxon>Pseudomonadati</taxon>
        <taxon>Nitrospirota</taxon>
        <taxon>Nitrospiria</taxon>
        <taxon>Nitrospirales</taxon>
        <taxon>Nitrospiraceae</taxon>
        <taxon>Candidatus Nitrobium</taxon>
    </lineage>
</organism>
<protein>
    <submittedName>
        <fullName evidence="10">S-layer homology domain-containing protein</fullName>
    </submittedName>
</protein>
<dbReference type="InterPro" id="IPR008972">
    <property type="entry name" value="Cupredoxin"/>
</dbReference>
<evidence type="ECO:0000256" key="7">
    <source>
        <dbReference type="PIRSR" id="PIRSR602386-1"/>
    </source>
</evidence>
<name>A0A953J8S6_9BACT</name>
<evidence type="ECO:0000256" key="2">
    <source>
        <dbReference type="ARBA" id="ARBA00022448"/>
    </source>
</evidence>
<reference evidence="10" key="1">
    <citation type="journal article" date="2021" name="bioRxiv">
        <title>Unraveling nitrogen, sulfur and carbon metabolic pathways and microbial community transcriptional responses to substrate deprivation and toxicity stresses in a bioreactor mimicking anoxic brackish coastal sediment conditions.</title>
        <authorList>
            <person name="Martins P.D."/>
            <person name="Echeveste M.J."/>
            <person name="Arshad A."/>
            <person name="Kurth J."/>
            <person name="Ouboter H."/>
            <person name="Jetten M.S.M."/>
            <person name="Welte C.U."/>
        </authorList>
    </citation>
    <scope>NUCLEOTIDE SEQUENCE</scope>
    <source>
        <strain evidence="10">MAG_39</strain>
    </source>
</reference>
<dbReference type="Pfam" id="PF00127">
    <property type="entry name" value="Copper-bind"/>
    <property type="match status" value="1"/>
</dbReference>
<reference evidence="10" key="2">
    <citation type="submission" date="2021-08" db="EMBL/GenBank/DDBJ databases">
        <authorList>
            <person name="Dalcin Martins P."/>
        </authorList>
    </citation>
    <scope>NUCLEOTIDE SEQUENCE</scope>
    <source>
        <strain evidence="10">MAG_39</strain>
    </source>
</reference>
<dbReference type="InterPro" id="IPR002386">
    <property type="entry name" value="Amicyanin/Pseudoazurin"/>
</dbReference>
<keyword evidence="4" id="KW-0574">Periplasm</keyword>
<dbReference type="PANTHER" id="PTHR36507:SF1">
    <property type="entry name" value="BLL1555 PROTEIN"/>
    <property type="match status" value="1"/>
</dbReference>
<dbReference type="SUPFAM" id="SSF49503">
    <property type="entry name" value="Cupredoxins"/>
    <property type="match status" value="1"/>
</dbReference>
<dbReference type="GO" id="GO:0042597">
    <property type="term" value="C:periplasmic space"/>
    <property type="evidence" value="ECO:0007669"/>
    <property type="project" value="UniProtKB-SubCell"/>
</dbReference>
<dbReference type="Pfam" id="PF18998">
    <property type="entry name" value="Flg_new_2"/>
    <property type="match status" value="1"/>
</dbReference>
<evidence type="ECO:0000256" key="6">
    <source>
        <dbReference type="ARBA" id="ARBA00023008"/>
    </source>
</evidence>
<feature type="domain" description="SLH" evidence="9">
    <location>
        <begin position="320"/>
        <end position="375"/>
    </location>
</feature>
<dbReference type="GO" id="GO:0005507">
    <property type="term" value="F:copper ion binding"/>
    <property type="evidence" value="ECO:0007669"/>
    <property type="project" value="InterPro"/>
</dbReference>
<feature type="binding site" evidence="7">
    <location>
        <position position="105"/>
    </location>
    <ligand>
        <name>Cu cation</name>
        <dbReference type="ChEBI" id="CHEBI:23378"/>
    </ligand>
</feature>
<dbReference type="Gene3D" id="2.60.40.420">
    <property type="entry name" value="Cupredoxins - blue copper proteins"/>
    <property type="match status" value="1"/>
</dbReference>
<keyword evidence="3 7" id="KW-0479">Metal-binding</keyword>
<feature type="signal peptide" evidence="8">
    <location>
        <begin position="1"/>
        <end position="24"/>
    </location>
</feature>
<evidence type="ECO:0000313" key="11">
    <source>
        <dbReference type="Proteomes" id="UP000705867"/>
    </source>
</evidence>
<keyword evidence="8" id="KW-0732">Signal</keyword>
<sequence length="375" mass="40607">MKRTVLSVMGIFLFFCLLTTASHAATVEVMVQDFSFSPSTLTVNVGDTVRWMNIGGSHAAISGANCTADGRWNSGVLEMGQSFTVTFDEPGTFPYFSPSGCVSGMTGTVTVTSPTNSLLSVERAGTGSAEVSSAPAGILCGADCSESYPTGTRITLTVSPIPGTRFTGWSGACKNTNPVCVVHLTSDKDATAHFITEGGGTFDDIPENYWADDYIEAMHNNGLTTGCGSGNYCPEEVVTRGQMAAFLVRARYGENFNYFTTPYFSDVEPSNDFFRYIQKLKEDGITKVEDVYGVADHVTRAQMAAFLVRTKYGDTFTYSTTPYFSDVPADHPYFSYVQRLKDDGITAVDGTYDPDGLVTRSQMAAFMSRAFLEMQ</sequence>
<dbReference type="PROSITE" id="PS51272">
    <property type="entry name" value="SLH"/>
    <property type="match status" value="2"/>
</dbReference>
<dbReference type="InterPro" id="IPR052721">
    <property type="entry name" value="ET_Amicyanin"/>
</dbReference>
<feature type="chain" id="PRO_5037648818" evidence="8">
    <location>
        <begin position="25"/>
        <end position="375"/>
    </location>
</feature>
<feature type="domain" description="SLH" evidence="9">
    <location>
        <begin position="198"/>
        <end position="261"/>
    </location>
</feature>
<evidence type="ECO:0000256" key="1">
    <source>
        <dbReference type="ARBA" id="ARBA00004418"/>
    </source>
</evidence>
<evidence type="ECO:0000256" key="3">
    <source>
        <dbReference type="ARBA" id="ARBA00022723"/>
    </source>
</evidence>
<comment type="cofactor">
    <cofactor evidence="7">
        <name>Cu cation</name>
        <dbReference type="ChEBI" id="CHEBI:23378"/>
    </cofactor>
    <text evidence="7">Binds 1 copper ion per subunit.</text>
</comment>
<dbReference type="EMBL" id="JAIOIV010000031">
    <property type="protein sequence ID" value="MBZ0155377.1"/>
    <property type="molecule type" value="Genomic_DNA"/>
</dbReference>
<proteinExistence type="predicted"/>